<keyword evidence="2" id="KW-1185">Reference proteome</keyword>
<name>K4A2Y0_SETIT</name>
<evidence type="ECO:0000313" key="2">
    <source>
        <dbReference type="Proteomes" id="UP000004995"/>
    </source>
</evidence>
<dbReference type="Gramene" id="KQL26053">
    <property type="protein sequence ID" value="KQL26053"/>
    <property type="gene ID" value="SETIT_033232mg"/>
</dbReference>
<sequence>MPDDVPMDYEHGKPSLYRWDLLEDPWELNKLHGWIMNAMKQGIRAITAHVPTKVFLGVLQYQIQPSGSVLCGYYMCEFIRNNARYRTNPEDMPTIDSNYSKIEDKQIDNICTDMARFILREICHEDGAFFDKDGVLIADEFTNLRRWA</sequence>
<accession>K4A2Y0</accession>
<dbReference type="EnsemblPlants" id="KQL26053">
    <property type="protein sequence ID" value="KQL26053"/>
    <property type="gene ID" value="SETIT_033232mg"/>
</dbReference>
<dbReference type="AlphaFoldDB" id="K4A2Y0"/>
<dbReference type="InParanoid" id="K4A2Y0"/>
<dbReference type="EMBL" id="AGNK02001276">
    <property type="status" value="NOT_ANNOTATED_CDS"/>
    <property type="molecule type" value="Genomic_DNA"/>
</dbReference>
<dbReference type="FunCoup" id="K4A2Y0">
    <property type="interactions" value="295"/>
</dbReference>
<reference evidence="2" key="1">
    <citation type="journal article" date="2012" name="Nat. Biotechnol.">
        <title>Reference genome sequence of the model plant Setaria.</title>
        <authorList>
            <person name="Bennetzen J.L."/>
            <person name="Schmutz J."/>
            <person name="Wang H."/>
            <person name="Percifield R."/>
            <person name="Hawkins J."/>
            <person name="Pontaroli A.C."/>
            <person name="Estep M."/>
            <person name="Feng L."/>
            <person name="Vaughn J.N."/>
            <person name="Grimwood J."/>
            <person name="Jenkins J."/>
            <person name="Barry K."/>
            <person name="Lindquist E."/>
            <person name="Hellsten U."/>
            <person name="Deshpande S."/>
            <person name="Wang X."/>
            <person name="Wu X."/>
            <person name="Mitros T."/>
            <person name="Triplett J."/>
            <person name="Yang X."/>
            <person name="Ye C.Y."/>
            <person name="Mauro-Herrera M."/>
            <person name="Wang L."/>
            <person name="Li P."/>
            <person name="Sharma M."/>
            <person name="Sharma R."/>
            <person name="Ronald P.C."/>
            <person name="Panaud O."/>
            <person name="Kellogg E.A."/>
            <person name="Brutnell T.P."/>
            <person name="Doust A.N."/>
            <person name="Tuskan G.A."/>
            <person name="Rokhsar D."/>
            <person name="Devos K.M."/>
        </authorList>
    </citation>
    <scope>NUCLEOTIDE SEQUENCE [LARGE SCALE GENOMIC DNA]</scope>
    <source>
        <strain evidence="2">cv. Yugu1</strain>
    </source>
</reference>
<dbReference type="Proteomes" id="UP000004995">
    <property type="component" value="Unassembled WGS sequence"/>
</dbReference>
<proteinExistence type="predicted"/>
<organism evidence="1 2">
    <name type="scientific">Setaria italica</name>
    <name type="common">Foxtail millet</name>
    <name type="synonym">Panicum italicum</name>
    <dbReference type="NCBI Taxonomy" id="4555"/>
    <lineage>
        <taxon>Eukaryota</taxon>
        <taxon>Viridiplantae</taxon>
        <taxon>Streptophyta</taxon>
        <taxon>Embryophyta</taxon>
        <taxon>Tracheophyta</taxon>
        <taxon>Spermatophyta</taxon>
        <taxon>Magnoliopsida</taxon>
        <taxon>Liliopsida</taxon>
        <taxon>Poales</taxon>
        <taxon>Poaceae</taxon>
        <taxon>PACMAD clade</taxon>
        <taxon>Panicoideae</taxon>
        <taxon>Panicodae</taxon>
        <taxon>Paniceae</taxon>
        <taxon>Cenchrinae</taxon>
        <taxon>Setaria</taxon>
    </lineage>
</organism>
<protein>
    <submittedName>
        <fullName evidence="1">Uncharacterized protein</fullName>
    </submittedName>
</protein>
<evidence type="ECO:0000313" key="1">
    <source>
        <dbReference type="EnsemblPlants" id="KQL26053"/>
    </source>
</evidence>
<reference evidence="1" key="2">
    <citation type="submission" date="2018-08" db="UniProtKB">
        <authorList>
            <consortium name="EnsemblPlants"/>
        </authorList>
    </citation>
    <scope>IDENTIFICATION</scope>
    <source>
        <strain evidence="1">Yugu1</strain>
    </source>
</reference>
<dbReference type="HOGENOM" id="CLU_010199_4_0_1"/>